<proteinExistence type="predicted"/>
<comment type="caution">
    <text evidence="2">The sequence shown here is derived from an EMBL/GenBank/DDBJ whole genome shotgun (WGS) entry which is preliminary data.</text>
</comment>
<feature type="repeat" description="ARM" evidence="1">
    <location>
        <begin position="302"/>
        <end position="344"/>
    </location>
</feature>
<gene>
    <name evidence="2" type="ORF">C1SCF055_LOCUS9190</name>
</gene>
<dbReference type="OrthoDB" id="7537227at2759"/>
<dbReference type="EMBL" id="CAMXCT030000629">
    <property type="protein sequence ID" value="CAL4768709.1"/>
    <property type="molecule type" value="Genomic_DNA"/>
</dbReference>
<dbReference type="PANTHER" id="PTHR46168">
    <property type="entry name" value="ARMADILLO REPEAT ONLY 4"/>
    <property type="match status" value="1"/>
</dbReference>
<dbReference type="AlphaFoldDB" id="A0A9P1FP95"/>
<name>A0A9P1FP95_9DINO</name>
<dbReference type="InterPro" id="IPR000225">
    <property type="entry name" value="Armadillo"/>
</dbReference>
<dbReference type="EMBL" id="CAMXCT010000629">
    <property type="protein sequence ID" value="CAI3981397.1"/>
    <property type="molecule type" value="Genomic_DNA"/>
</dbReference>
<evidence type="ECO:0000313" key="4">
    <source>
        <dbReference type="Proteomes" id="UP001152797"/>
    </source>
</evidence>
<dbReference type="Gene3D" id="1.25.10.10">
    <property type="entry name" value="Leucine-rich Repeat Variant"/>
    <property type="match status" value="3"/>
</dbReference>
<organism evidence="2">
    <name type="scientific">Cladocopium goreaui</name>
    <dbReference type="NCBI Taxonomy" id="2562237"/>
    <lineage>
        <taxon>Eukaryota</taxon>
        <taxon>Sar</taxon>
        <taxon>Alveolata</taxon>
        <taxon>Dinophyceae</taxon>
        <taxon>Suessiales</taxon>
        <taxon>Symbiodiniaceae</taxon>
        <taxon>Cladocopium</taxon>
    </lineage>
</organism>
<sequence>MASEDLAKIQQQIRILKDSDSNNAEKANAARSLENLADSPEKRLAVECAGGVPPLVELLNDGDDFAKGQAAEVLYVLAKDRQVAKTIVACGGREALEALAEDPRDDETVKWGSDLARKALKRLPEETKELMEIREHVQVLKDPKADDDKKRKAASGLGIVAYGEEKIQLAVEAEGALPLLVALLRDGGDRTKYEAALTLGTLAEDNSQVAQAIEACGGREPLEALAQDPRDGDMVKLGRDYAQDVLKLLPQPRRSRESRPNPVQVVKALESGTSDEQCKAAEQLGKWAATSDEKRAAIRQAGGCEGLVALVVNGGEAAKWHAARALRNLANHPEAKESILKADGIAILTPIAKHGRGKVKEAASEALNLLSLADAKAKPAPVDTKPAA</sequence>
<dbReference type="InterPro" id="IPR011989">
    <property type="entry name" value="ARM-like"/>
</dbReference>
<dbReference type="SMART" id="SM00185">
    <property type="entry name" value="ARM"/>
    <property type="match status" value="4"/>
</dbReference>
<dbReference type="Proteomes" id="UP001152797">
    <property type="component" value="Unassembled WGS sequence"/>
</dbReference>
<evidence type="ECO:0000256" key="1">
    <source>
        <dbReference type="PROSITE-ProRule" id="PRU00259"/>
    </source>
</evidence>
<reference evidence="2" key="1">
    <citation type="submission" date="2022-10" db="EMBL/GenBank/DDBJ databases">
        <authorList>
            <person name="Chen Y."/>
            <person name="Dougan E. K."/>
            <person name="Chan C."/>
            <person name="Rhodes N."/>
            <person name="Thang M."/>
        </authorList>
    </citation>
    <scope>NUCLEOTIDE SEQUENCE</scope>
</reference>
<dbReference type="PANTHER" id="PTHR46168:SF9">
    <property type="entry name" value="ARMADILLO REPEAT ONLY 2"/>
    <property type="match status" value="1"/>
</dbReference>
<dbReference type="PROSITE" id="PS50176">
    <property type="entry name" value="ARM_REPEAT"/>
    <property type="match status" value="2"/>
</dbReference>
<reference evidence="3 4" key="2">
    <citation type="submission" date="2024-05" db="EMBL/GenBank/DDBJ databases">
        <authorList>
            <person name="Chen Y."/>
            <person name="Shah S."/>
            <person name="Dougan E. K."/>
            <person name="Thang M."/>
            <person name="Chan C."/>
        </authorList>
    </citation>
    <scope>NUCLEOTIDE SEQUENCE [LARGE SCALE GENOMIC DNA]</scope>
</reference>
<evidence type="ECO:0000313" key="3">
    <source>
        <dbReference type="EMBL" id="CAL4768709.1"/>
    </source>
</evidence>
<feature type="repeat" description="ARM" evidence="1">
    <location>
        <begin position="50"/>
        <end position="92"/>
    </location>
</feature>
<protein>
    <submittedName>
        <fullName evidence="2">Uncharacterized protein</fullName>
    </submittedName>
</protein>
<dbReference type="SUPFAM" id="SSF48371">
    <property type="entry name" value="ARM repeat"/>
    <property type="match status" value="2"/>
</dbReference>
<dbReference type="EMBL" id="CAMXCT020000629">
    <property type="protein sequence ID" value="CAL1134772.1"/>
    <property type="molecule type" value="Genomic_DNA"/>
</dbReference>
<keyword evidence="4" id="KW-1185">Reference proteome</keyword>
<dbReference type="InterPro" id="IPR016024">
    <property type="entry name" value="ARM-type_fold"/>
</dbReference>
<accession>A0A9P1FP95</accession>
<evidence type="ECO:0000313" key="2">
    <source>
        <dbReference type="EMBL" id="CAI3981397.1"/>
    </source>
</evidence>